<protein>
    <submittedName>
        <fullName evidence="2">Uncharacterized protein</fullName>
    </submittedName>
</protein>
<dbReference type="AlphaFoldDB" id="A0A3E2GWF1"/>
<feature type="transmembrane region" description="Helical" evidence="1">
    <location>
        <begin position="161"/>
        <end position="181"/>
    </location>
</feature>
<evidence type="ECO:0000313" key="3">
    <source>
        <dbReference type="Proteomes" id="UP000258309"/>
    </source>
</evidence>
<name>A0A3E2GWF1_SCYLI</name>
<proteinExistence type="predicted"/>
<feature type="transmembrane region" description="Helical" evidence="1">
    <location>
        <begin position="276"/>
        <end position="294"/>
    </location>
</feature>
<keyword evidence="3" id="KW-1185">Reference proteome</keyword>
<reference evidence="2 3" key="1">
    <citation type="submission" date="2018-05" db="EMBL/GenBank/DDBJ databases">
        <title>Draft genome sequence of Scytalidium lignicola DSM 105466, a ubiquitous saprotrophic fungus.</title>
        <authorList>
            <person name="Buettner E."/>
            <person name="Gebauer A.M."/>
            <person name="Hofrichter M."/>
            <person name="Liers C."/>
            <person name="Kellner H."/>
        </authorList>
    </citation>
    <scope>NUCLEOTIDE SEQUENCE [LARGE SCALE GENOMIC DNA]</scope>
    <source>
        <strain evidence="2 3">DSM 105466</strain>
    </source>
</reference>
<evidence type="ECO:0000256" key="1">
    <source>
        <dbReference type="SAM" id="Phobius"/>
    </source>
</evidence>
<keyword evidence="1" id="KW-0472">Membrane</keyword>
<gene>
    <name evidence="2" type="ORF">B7463_g10931</name>
</gene>
<dbReference type="Proteomes" id="UP000258309">
    <property type="component" value="Unassembled WGS sequence"/>
</dbReference>
<feature type="transmembrane region" description="Helical" evidence="1">
    <location>
        <begin position="251"/>
        <end position="270"/>
    </location>
</feature>
<feature type="non-terminal residue" evidence="2">
    <location>
        <position position="413"/>
    </location>
</feature>
<keyword evidence="1" id="KW-1133">Transmembrane helix</keyword>
<feature type="non-terminal residue" evidence="2">
    <location>
        <position position="1"/>
    </location>
</feature>
<evidence type="ECO:0000313" key="2">
    <source>
        <dbReference type="EMBL" id="RFU25418.1"/>
    </source>
</evidence>
<sequence>MSVFNVLRSIAAYAPIPLFAESLRVQQALVSTILTRSSVSPCLTGYIKDFHRLWELDDFELLGNFEGSPAASVISVRHGNTFQLANKAVLDACGITGRRSISRRKLPAYRETIVNLTFITPIPSPDARQNQRWRTWAASVLFILETGATIGASVIAGLYGFYIGSILLACVGTSAIILYILRQGTMAIFGNGNALHTDQYLTARGGAALDVHVIAEHWNSSRIDVICGYSSQLHALTNIPIRITNSLLVRLSCRILALVLVVQAASLASVPNLNGTQAWSGLLWLLVYALMILFKKALHLAFGPEQILENQPAVVQKVKPLRFSGRRAALVFIAALPVSYKFQTELEASDLFMTKSVTTEREKELSESEERSRIIGTTLDEATAALKRPDLVKHLASYEGVVFPPTPAQNRDV</sequence>
<dbReference type="OrthoDB" id="3553625at2759"/>
<dbReference type="EMBL" id="NCSJ02000335">
    <property type="protein sequence ID" value="RFU25418.1"/>
    <property type="molecule type" value="Genomic_DNA"/>
</dbReference>
<accession>A0A3E2GWF1</accession>
<organism evidence="2 3">
    <name type="scientific">Scytalidium lignicola</name>
    <name type="common">Hyphomycete</name>
    <dbReference type="NCBI Taxonomy" id="5539"/>
    <lineage>
        <taxon>Eukaryota</taxon>
        <taxon>Fungi</taxon>
        <taxon>Dikarya</taxon>
        <taxon>Ascomycota</taxon>
        <taxon>Pezizomycotina</taxon>
        <taxon>Leotiomycetes</taxon>
        <taxon>Leotiomycetes incertae sedis</taxon>
        <taxon>Scytalidium</taxon>
    </lineage>
</organism>
<feature type="transmembrane region" description="Helical" evidence="1">
    <location>
        <begin position="136"/>
        <end position="155"/>
    </location>
</feature>
<keyword evidence="1" id="KW-0812">Transmembrane</keyword>
<comment type="caution">
    <text evidence="2">The sequence shown here is derived from an EMBL/GenBank/DDBJ whole genome shotgun (WGS) entry which is preliminary data.</text>
</comment>